<dbReference type="Pfam" id="PF01694">
    <property type="entry name" value="Rhomboid"/>
    <property type="match status" value="1"/>
</dbReference>
<feature type="transmembrane region" description="Helical" evidence="8">
    <location>
        <begin position="588"/>
        <end position="606"/>
    </location>
</feature>
<dbReference type="InterPro" id="IPR022764">
    <property type="entry name" value="Peptidase_S54_rhomboid_dom"/>
</dbReference>
<dbReference type="AlphaFoldDB" id="B8M749"/>
<feature type="transmembrane region" description="Helical" evidence="8">
    <location>
        <begin position="375"/>
        <end position="393"/>
    </location>
</feature>
<gene>
    <name evidence="10" type="ORF">TSTA_034990</name>
</gene>
<comment type="similarity">
    <text evidence="2">Belongs to the peptidase S54 family.</text>
</comment>
<feature type="transmembrane region" description="Helical" evidence="8">
    <location>
        <begin position="442"/>
        <end position="459"/>
    </location>
</feature>
<dbReference type="InParanoid" id="B8M749"/>
<evidence type="ECO:0000256" key="2">
    <source>
        <dbReference type="ARBA" id="ARBA00009045"/>
    </source>
</evidence>
<keyword evidence="4" id="KW-0378">Hydrolase</keyword>
<evidence type="ECO:0000256" key="8">
    <source>
        <dbReference type="SAM" id="Phobius"/>
    </source>
</evidence>
<keyword evidence="5 8" id="KW-1133">Transmembrane helix</keyword>
<dbReference type="PhylomeDB" id="B8M749"/>
<evidence type="ECO:0000313" key="10">
    <source>
        <dbReference type="EMBL" id="EED20270.1"/>
    </source>
</evidence>
<sequence>MRLRGGMIDPTWIPYRMRTITSANQSSARKLLGISITAALSSDLSSVNKFNTTINLPSQRVNTTHVEMSNVPSVAWHGSCLVGIRALFRSQCAVQSSANSIARHLRRCWTQQQLSYSSLGYQQTWKSTRPTSHTVPRLSNALSRIRFASSAGKQQKEHGVPLDSQPLSAAEIKAIFRSSTVTPEMGNRILSVIHGRRLAGTLDQDLPSDITRAVRSKTIENGLRWLRANHPLDEDAAILARIEREEKEEEERLLRYVKEMGPQSGHWGAQLGEGNDIYGRSTFQEKRKVNEARLLAEQEKKRKEWLEGEMKDREKIQKQLKGNTELQKYNPSAVVEARPRADPRERPFLAWAQKHYIRAENTDTDFTSMTTARRILPALGVTLLVLGLCYFYAETYQPPAYGTRMWRDIPPAAATILGIIATNVSVWMLWKIPPAWRMLNRYFISVPLYPYAMSVVGSIFSHQQFKHLLTNTVILWLIGLRLHDEIGRGNFLSLYLSSGVIGSFVSLTSHVLLQRLTVTSLGASGAIAGLVAAWCMLHSDDKLVPSFLPNEWRNYLSANGSTVLLAIVAFEIFNLVSPFKVVGKLDNYAHLGGYFAGAVWAALYKSKGERERQRKRNEQRGFLERFGSM</sequence>
<organism evidence="10 11">
    <name type="scientific">Talaromyces stipitatus (strain ATCC 10500 / CBS 375.48 / QM 6759 / NRRL 1006)</name>
    <name type="common">Penicillium stipitatum</name>
    <dbReference type="NCBI Taxonomy" id="441959"/>
    <lineage>
        <taxon>Eukaryota</taxon>
        <taxon>Fungi</taxon>
        <taxon>Dikarya</taxon>
        <taxon>Ascomycota</taxon>
        <taxon>Pezizomycotina</taxon>
        <taxon>Eurotiomycetes</taxon>
        <taxon>Eurotiomycetidae</taxon>
        <taxon>Eurotiales</taxon>
        <taxon>Trichocomaceae</taxon>
        <taxon>Talaromyces</taxon>
        <taxon>Talaromyces sect. Talaromyces</taxon>
    </lineage>
</organism>
<dbReference type="PANTHER" id="PTHR43731">
    <property type="entry name" value="RHOMBOID PROTEASE"/>
    <property type="match status" value="1"/>
</dbReference>
<keyword evidence="6 8" id="KW-0472">Membrane</keyword>
<evidence type="ECO:0000256" key="3">
    <source>
        <dbReference type="ARBA" id="ARBA00022692"/>
    </source>
</evidence>
<keyword evidence="7" id="KW-0175">Coiled coil</keyword>
<keyword evidence="3 8" id="KW-0812">Transmembrane</keyword>
<evidence type="ECO:0000259" key="9">
    <source>
        <dbReference type="Pfam" id="PF01694"/>
    </source>
</evidence>
<dbReference type="SUPFAM" id="SSF144091">
    <property type="entry name" value="Rhomboid-like"/>
    <property type="match status" value="1"/>
</dbReference>
<dbReference type="PANTHER" id="PTHR43731:SF14">
    <property type="entry name" value="PRESENILIN-ASSOCIATED RHOMBOID-LIKE PROTEIN, MITOCHONDRIAL"/>
    <property type="match status" value="1"/>
</dbReference>
<comment type="subcellular location">
    <subcellularLocation>
        <location evidence="1">Membrane</location>
        <topology evidence="1">Multi-pass membrane protein</topology>
    </subcellularLocation>
</comment>
<feature type="transmembrane region" description="Helical" evidence="8">
    <location>
        <begin position="519"/>
        <end position="537"/>
    </location>
</feature>
<feature type="coiled-coil region" evidence="7">
    <location>
        <begin position="232"/>
        <end position="259"/>
    </location>
</feature>
<evidence type="ECO:0000256" key="4">
    <source>
        <dbReference type="ARBA" id="ARBA00022801"/>
    </source>
</evidence>
<evidence type="ECO:0000313" key="11">
    <source>
        <dbReference type="Proteomes" id="UP000001745"/>
    </source>
</evidence>
<dbReference type="EMBL" id="EQ962654">
    <property type="protein sequence ID" value="EED20270.1"/>
    <property type="molecule type" value="Genomic_DNA"/>
</dbReference>
<evidence type="ECO:0000256" key="5">
    <source>
        <dbReference type="ARBA" id="ARBA00022989"/>
    </source>
</evidence>
<dbReference type="eggNOG" id="KOG2980">
    <property type="taxonomic scope" value="Eukaryota"/>
</dbReference>
<dbReference type="GeneID" id="8104341"/>
<name>B8M749_TALSN</name>
<evidence type="ECO:0000256" key="7">
    <source>
        <dbReference type="SAM" id="Coils"/>
    </source>
</evidence>
<dbReference type="VEuPathDB" id="FungiDB:TSTA_034990"/>
<accession>B8M749</accession>
<reference evidence="11" key="1">
    <citation type="journal article" date="2015" name="Genome Announc.">
        <title>Genome sequence of the AIDS-associated pathogen Penicillium marneffei (ATCC18224) and its near taxonomic relative Talaromyces stipitatus (ATCC10500).</title>
        <authorList>
            <person name="Nierman W.C."/>
            <person name="Fedorova-Abrams N.D."/>
            <person name="Andrianopoulos A."/>
        </authorList>
    </citation>
    <scope>NUCLEOTIDE SEQUENCE [LARGE SCALE GENOMIC DNA]</scope>
    <source>
        <strain evidence="11">ATCC 10500 / CBS 375.48 / QM 6759 / NRRL 1006</strain>
    </source>
</reference>
<dbReference type="InterPro" id="IPR035952">
    <property type="entry name" value="Rhomboid-like_sf"/>
</dbReference>
<dbReference type="GO" id="GO:0006465">
    <property type="term" value="P:signal peptide processing"/>
    <property type="evidence" value="ECO:0007669"/>
    <property type="project" value="TreeGrafter"/>
</dbReference>
<protein>
    <submittedName>
        <fullName evidence="10">Rhomboid family protein, putative</fullName>
    </submittedName>
</protein>
<feature type="transmembrane region" description="Helical" evidence="8">
    <location>
        <begin position="413"/>
        <end position="430"/>
    </location>
</feature>
<dbReference type="HOGENOM" id="CLU_026938_0_0_1"/>
<dbReference type="OMA" id="PAWRMLN"/>
<dbReference type="Gene3D" id="1.20.1540.10">
    <property type="entry name" value="Rhomboid-like"/>
    <property type="match status" value="1"/>
</dbReference>
<dbReference type="Proteomes" id="UP000001745">
    <property type="component" value="Unassembled WGS sequence"/>
</dbReference>
<dbReference type="GO" id="GO:0004252">
    <property type="term" value="F:serine-type endopeptidase activity"/>
    <property type="evidence" value="ECO:0007669"/>
    <property type="project" value="InterPro"/>
</dbReference>
<dbReference type="FunFam" id="1.20.1540.10:FF:000012">
    <property type="entry name" value="Rhomboid family protein"/>
    <property type="match status" value="1"/>
</dbReference>
<dbReference type="GO" id="GO:0016020">
    <property type="term" value="C:membrane"/>
    <property type="evidence" value="ECO:0007669"/>
    <property type="project" value="UniProtKB-SubCell"/>
</dbReference>
<dbReference type="InterPro" id="IPR050925">
    <property type="entry name" value="Rhomboid_protease_S54"/>
</dbReference>
<dbReference type="RefSeq" id="XP_002480704.1">
    <property type="nucleotide sequence ID" value="XM_002480659.1"/>
</dbReference>
<dbReference type="STRING" id="441959.B8M749"/>
<proteinExistence type="inferred from homology"/>
<dbReference type="OrthoDB" id="10260614at2759"/>
<evidence type="ECO:0000256" key="6">
    <source>
        <dbReference type="ARBA" id="ARBA00023136"/>
    </source>
</evidence>
<feature type="transmembrane region" description="Helical" evidence="8">
    <location>
        <begin position="558"/>
        <end position="576"/>
    </location>
</feature>
<evidence type="ECO:0000256" key="1">
    <source>
        <dbReference type="ARBA" id="ARBA00004141"/>
    </source>
</evidence>
<feature type="domain" description="Peptidase S54 rhomboid" evidence="9">
    <location>
        <begin position="454"/>
        <end position="604"/>
    </location>
</feature>
<keyword evidence="11" id="KW-1185">Reference proteome</keyword>